<keyword evidence="3" id="KW-0489">Methyltransferase</keyword>
<dbReference type="EMBL" id="HBGU01073429">
    <property type="protein sequence ID" value="CAD9536740.1"/>
    <property type="molecule type" value="Transcribed_RNA"/>
</dbReference>
<dbReference type="PANTHER" id="PTHR46223">
    <property type="entry name" value="HISTONE-LYSINE N-METHYLTRANSFERASE SUV39H"/>
    <property type="match status" value="1"/>
</dbReference>
<dbReference type="SUPFAM" id="SSF51197">
    <property type="entry name" value="Clavaminate synthase-like"/>
    <property type="match status" value="1"/>
</dbReference>
<evidence type="ECO:0000256" key="3">
    <source>
        <dbReference type="ARBA" id="ARBA00022603"/>
    </source>
</evidence>
<evidence type="ECO:0000313" key="9">
    <source>
        <dbReference type="EMBL" id="CAD9536740.1"/>
    </source>
</evidence>
<dbReference type="Pfam" id="PF00856">
    <property type="entry name" value="SET"/>
    <property type="match status" value="1"/>
</dbReference>
<dbReference type="SMART" id="SM00317">
    <property type="entry name" value="SET"/>
    <property type="match status" value="1"/>
</dbReference>
<dbReference type="Gene3D" id="2.170.270.10">
    <property type="entry name" value="SET domain"/>
    <property type="match status" value="1"/>
</dbReference>
<keyword evidence="2" id="KW-0158">Chromosome</keyword>
<comment type="subcellular location">
    <subcellularLocation>
        <location evidence="1">Chromosome</location>
    </subcellularLocation>
</comment>
<organism evidence="9">
    <name type="scientific">Haptolina brevifila</name>
    <dbReference type="NCBI Taxonomy" id="156173"/>
    <lineage>
        <taxon>Eukaryota</taxon>
        <taxon>Haptista</taxon>
        <taxon>Haptophyta</taxon>
        <taxon>Prymnesiophyceae</taxon>
        <taxon>Prymnesiales</taxon>
        <taxon>Prymnesiaceae</taxon>
        <taxon>Haptolina</taxon>
    </lineage>
</organism>
<dbReference type="InterPro" id="IPR046341">
    <property type="entry name" value="SET_dom_sf"/>
</dbReference>
<dbReference type="GO" id="GO:0046872">
    <property type="term" value="F:metal ion binding"/>
    <property type="evidence" value="ECO:0007669"/>
    <property type="project" value="UniProtKB-KW"/>
</dbReference>
<dbReference type="GO" id="GO:0005694">
    <property type="term" value="C:chromosome"/>
    <property type="evidence" value="ECO:0007669"/>
    <property type="project" value="UniProtKB-SubCell"/>
</dbReference>
<dbReference type="GO" id="GO:0008168">
    <property type="term" value="F:methyltransferase activity"/>
    <property type="evidence" value="ECO:0007669"/>
    <property type="project" value="UniProtKB-KW"/>
</dbReference>
<evidence type="ECO:0000256" key="1">
    <source>
        <dbReference type="ARBA" id="ARBA00004286"/>
    </source>
</evidence>
<dbReference type="AlphaFoldDB" id="A0A7S2J3H0"/>
<dbReference type="InterPro" id="IPR001214">
    <property type="entry name" value="SET_dom"/>
</dbReference>
<dbReference type="InterPro" id="IPR050973">
    <property type="entry name" value="H3K9_Histone-Lys_N-MTase"/>
</dbReference>
<gene>
    <name evidence="9" type="ORF">CBRE1094_LOCUS39985</name>
</gene>
<dbReference type="GO" id="GO:0032259">
    <property type="term" value="P:methylation"/>
    <property type="evidence" value="ECO:0007669"/>
    <property type="project" value="UniProtKB-KW"/>
</dbReference>
<dbReference type="SUPFAM" id="SSF82199">
    <property type="entry name" value="SET domain"/>
    <property type="match status" value="1"/>
</dbReference>
<reference evidence="9" key="1">
    <citation type="submission" date="2021-01" db="EMBL/GenBank/DDBJ databases">
        <authorList>
            <person name="Corre E."/>
            <person name="Pelletier E."/>
            <person name="Niang G."/>
            <person name="Scheremetjew M."/>
            <person name="Finn R."/>
            <person name="Kale V."/>
            <person name="Holt S."/>
            <person name="Cochrane G."/>
            <person name="Meng A."/>
            <person name="Brown T."/>
            <person name="Cohen L."/>
        </authorList>
    </citation>
    <scope>NUCLEOTIDE SEQUENCE</scope>
    <source>
        <strain evidence="9">UTEX LB 985</strain>
    </source>
</reference>
<dbReference type="PROSITE" id="PS50280">
    <property type="entry name" value="SET"/>
    <property type="match status" value="1"/>
</dbReference>
<proteinExistence type="predicted"/>
<feature type="domain" description="SET" evidence="8">
    <location>
        <begin position="35"/>
        <end position="149"/>
    </location>
</feature>
<dbReference type="PANTHER" id="PTHR46223:SF3">
    <property type="entry name" value="HISTONE-LYSINE N-METHYLTRANSFERASE SET-23"/>
    <property type="match status" value="1"/>
</dbReference>
<evidence type="ECO:0000256" key="2">
    <source>
        <dbReference type="ARBA" id="ARBA00022454"/>
    </source>
</evidence>
<evidence type="ECO:0000256" key="7">
    <source>
        <dbReference type="ARBA" id="ARBA00022833"/>
    </source>
</evidence>
<keyword evidence="5" id="KW-0949">S-adenosyl-L-methionine</keyword>
<evidence type="ECO:0000256" key="6">
    <source>
        <dbReference type="ARBA" id="ARBA00022723"/>
    </source>
</evidence>
<dbReference type="Gene3D" id="2.60.120.650">
    <property type="entry name" value="Cupin"/>
    <property type="match status" value="1"/>
</dbReference>
<evidence type="ECO:0000259" key="8">
    <source>
        <dbReference type="PROSITE" id="PS50280"/>
    </source>
</evidence>
<keyword evidence="6" id="KW-0479">Metal-binding</keyword>
<name>A0A7S2J3H0_9EUKA</name>
<accession>A0A7S2J3H0</accession>
<evidence type="ECO:0000256" key="4">
    <source>
        <dbReference type="ARBA" id="ARBA00022679"/>
    </source>
</evidence>
<sequence>MATFCNASHCTWREGTFTQLAPLDALAWRRDVRELRVKVRSSELGGLGVFAARYAGPGRWVCSYMGTILTRSQMRERYTRRGDHDWPVYVYRLGARKVIDARDSRHWSRLINHHQDPNLHAVVSTASERIDFYAKRPLQLGMELTIDYGISYWRGRTERPVAGSDSRPLHWLRVEPNESVGTVPSLTHDGDAAWVSPTVTEWWQRPFVLPPADRSSFAGENRLAGSVLQAMRRGSLSRARAELYPDGLRDAQQADRRDMSLRRALGRMTRLAGQAYVLANLRRSHWRLLLNLSGLSEPRWMSRRLLPERECEGALAPANVTSELERSHRWRILAVGGRGAGMHLHVDSPPLSSWHLQLSGRKLWRLCPSANASPQSCMQATLAPGESLFYPGTWWHETIVLEPWTLSLSRSLITPSVAAAVSRGLHGFCTEARTLLDSHERLCDALAPCLTRLAQYADE</sequence>
<protein>
    <recommendedName>
        <fullName evidence="8">SET domain-containing protein</fullName>
    </recommendedName>
</protein>
<keyword evidence="4" id="KW-0808">Transferase</keyword>
<keyword evidence="7" id="KW-0862">Zinc</keyword>
<evidence type="ECO:0000256" key="5">
    <source>
        <dbReference type="ARBA" id="ARBA00022691"/>
    </source>
</evidence>